<keyword evidence="10" id="KW-1185">Reference proteome</keyword>
<gene>
    <name evidence="9" type="ORF">SAMN05216389_103210</name>
</gene>
<comment type="subcellular location">
    <subcellularLocation>
        <location evidence="1 7">Cell membrane</location>
        <topology evidence="1 7">Multi-pass membrane protein</topology>
    </subcellularLocation>
</comment>
<protein>
    <submittedName>
        <fullName evidence="9">Oligopeptide transport system permease protein</fullName>
    </submittedName>
</protein>
<dbReference type="RefSeq" id="WP_090867591.1">
    <property type="nucleotide sequence ID" value="NZ_FOHE01000003.1"/>
</dbReference>
<feature type="transmembrane region" description="Helical" evidence="7">
    <location>
        <begin position="226"/>
        <end position="252"/>
    </location>
</feature>
<evidence type="ECO:0000256" key="7">
    <source>
        <dbReference type="RuleBase" id="RU363032"/>
    </source>
</evidence>
<evidence type="ECO:0000313" key="9">
    <source>
        <dbReference type="EMBL" id="SES92577.1"/>
    </source>
</evidence>
<dbReference type="PANTHER" id="PTHR43163">
    <property type="entry name" value="DIPEPTIDE TRANSPORT SYSTEM PERMEASE PROTEIN DPPB-RELATED"/>
    <property type="match status" value="1"/>
</dbReference>
<evidence type="ECO:0000256" key="5">
    <source>
        <dbReference type="ARBA" id="ARBA00022989"/>
    </source>
</evidence>
<feature type="transmembrane region" description="Helical" evidence="7">
    <location>
        <begin position="9"/>
        <end position="30"/>
    </location>
</feature>
<dbReference type="CDD" id="cd06261">
    <property type="entry name" value="TM_PBP2"/>
    <property type="match status" value="1"/>
</dbReference>
<proteinExistence type="inferred from homology"/>
<comment type="similarity">
    <text evidence="7">Belongs to the binding-protein-dependent transport system permease family.</text>
</comment>
<dbReference type="SUPFAM" id="SSF161098">
    <property type="entry name" value="MetI-like"/>
    <property type="match status" value="1"/>
</dbReference>
<feature type="domain" description="ABC transmembrane type-1" evidence="8">
    <location>
        <begin position="94"/>
        <end position="295"/>
    </location>
</feature>
<evidence type="ECO:0000313" key="10">
    <source>
        <dbReference type="Proteomes" id="UP000198618"/>
    </source>
</evidence>
<evidence type="ECO:0000256" key="2">
    <source>
        <dbReference type="ARBA" id="ARBA00022448"/>
    </source>
</evidence>
<organism evidence="9 10">
    <name type="scientific">Oceanobacillus limi</name>
    <dbReference type="NCBI Taxonomy" id="930131"/>
    <lineage>
        <taxon>Bacteria</taxon>
        <taxon>Bacillati</taxon>
        <taxon>Bacillota</taxon>
        <taxon>Bacilli</taxon>
        <taxon>Bacillales</taxon>
        <taxon>Bacillaceae</taxon>
        <taxon>Oceanobacillus</taxon>
    </lineage>
</organism>
<feature type="transmembrane region" description="Helical" evidence="7">
    <location>
        <begin position="173"/>
        <end position="191"/>
    </location>
</feature>
<dbReference type="PANTHER" id="PTHR43163:SF6">
    <property type="entry name" value="DIPEPTIDE TRANSPORT SYSTEM PERMEASE PROTEIN DPPB-RELATED"/>
    <property type="match status" value="1"/>
</dbReference>
<dbReference type="Proteomes" id="UP000198618">
    <property type="component" value="Unassembled WGS sequence"/>
</dbReference>
<dbReference type="InterPro" id="IPR035906">
    <property type="entry name" value="MetI-like_sf"/>
</dbReference>
<dbReference type="Gene3D" id="1.10.3720.10">
    <property type="entry name" value="MetI-like"/>
    <property type="match status" value="1"/>
</dbReference>
<keyword evidence="4 7" id="KW-0812">Transmembrane</keyword>
<keyword evidence="5 7" id="KW-1133">Transmembrane helix</keyword>
<evidence type="ECO:0000256" key="1">
    <source>
        <dbReference type="ARBA" id="ARBA00004651"/>
    </source>
</evidence>
<keyword evidence="3" id="KW-1003">Cell membrane</keyword>
<keyword evidence="2 7" id="KW-0813">Transport</keyword>
<dbReference type="Pfam" id="PF19300">
    <property type="entry name" value="BPD_transp_1_N"/>
    <property type="match status" value="1"/>
</dbReference>
<dbReference type="GO" id="GO:0055085">
    <property type="term" value="P:transmembrane transport"/>
    <property type="evidence" value="ECO:0007669"/>
    <property type="project" value="InterPro"/>
</dbReference>
<feature type="transmembrane region" description="Helical" evidence="7">
    <location>
        <begin position="272"/>
        <end position="298"/>
    </location>
</feature>
<dbReference type="InterPro" id="IPR000515">
    <property type="entry name" value="MetI-like"/>
</dbReference>
<evidence type="ECO:0000256" key="3">
    <source>
        <dbReference type="ARBA" id="ARBA00022475"/>
    </source>
</evidence>
<dbReference type="GO" id="GO:0005886">
    <property type="term" value="C:plasma membrane"/>
    <property type="evidence" value="ECO:0007669"/>
    <property type="project" value="UniProtKB-SubCell"/>
</dbReference>
<evidence type="ECO:0000256" key="4">
    <source>
        <dbReference type="ARBA" id="ARBA00022692"/>
    </source>
</evidence>
<dbReference type="AlphaFoldDB" id="A0A1I0AFH8"/>
<evidence type="ECO:0000259" key="8">
    <source>
        <dbReference type="PROSITE" id="PS50928"/>
    </source>
</evidence>
<feature type="transmembrane region" description="Helical" evidence="7">
    <location>
        <begin position="130"/>
        <end position="153"/>
    </location>
</feature>
<keyword evidence="6 7" id="KW-0472">Membrane</keyword>
<dbReference type="Pfam" id="PF00528">
    <property type="entry name" value="BPD_transp_1"/>
    <property type="match status" value="1"/>
</dbReference>
<dbReference type="PROSITE" id="PS50928">
    <property type="entry name" value="ABC_TM1"/>
    <property type="match status" value="1"/>
</dbReference>
<accession>A0A1I0AFH8</accession>
<sequence length="313" mass="34059">MVKFVIQRLGYMVVTLLIIITITFFLMQLLPGTPFSNPEKLSDRQLEVMNAKYGLDKPLAIQYFTYLGNLIQGDLGVSFQSQGRTVNAMIGERIGPSALIGGQGVVIGLILGLILGVISALKHNTIFDYGAVFIAVLGMSIPSFVFAALMQYYIGVQWGLLPAALWKDYSYSIMPSLALSVLVIATVARFIRSEMLEVLGQDYVNTARAKGIKEVTVILRHVLRNALIPVVTVLGPLAVSIMTGTLVIEKIFAVPGLGEQFTLSILVNDYSVILGITLFYSALFIFVIFIVDILYGILDPRISIGGGKKDGTS</sequence>
<dbReference type="STRING" id="930131.SAMN05216389_103210"/>
<dbReference type="InterPro" id="IPR045621">
    <property type="entry name" value="BPD_transp_1_N"/>
</dbReference>
<dbReference type="EMBL" id="FOHE01000003">
    <property type="protein sequence ID" value="SES92577.1"/>
    <property type="molecule type" value="Genomic_DNA"/>
</dbReference>
<feature type="transmembrane region" description="Helical" evidence="7">
    <location>
        <begin position="98"/>
        <end position="118"/>
    </location>
</feature>
<name>A0A1I0AFH8_9BACI</name>
<dbReference type="OrthoDB" id="9773683at2"/>
<evidence type="ECO:0000256" key="6">
    <source>
        <dbReference type="ARBA" id="ARBA00023136"/>
    </source>
</evidence>
<reference evidence="9 10" key="1">
    <citation type="submission" date="2016-10" db="EMBL/GenBank/DDBJ databases">
        <authorList>
            <person name="de Groot N.N."/>
        </authorList>
    </citation>
    <scope>NUCLEOTIDE SEQUENCE [LARGE SCALE GENOMIC DNA]</scope>
    <source>
        <strain evidence="9 10">IBRC-M 10780</strain>
    </source>
</reference>